<protein>
    <recommendedName>
        <fullName evidence="4">Intracellular proteinase inhibitor BsuPI domain-containing protein</fullName>
    </recommendedName>
</protein>
<dbReference type="Proteomes" id="UP000279446">
    <property type="component" value="Unassembled WGS sequence"/>
</dbReference>
<keyword evidence="1" id="KW-0732">Signal</keyword>
<feature type="signal peptide" evidence="1">
    <location>
        <begin position="1"/>
        <end position="23"/>
    </location>
</feature>
<dbReference type="PROSITE" id="PS51257">
    <property type="entry name" value="PROKAR_LIPOPROTEIN"/>
    <property type="match status" value="1"/>
</dbReference>
<evidence type="ECO:0000256" key="1">
    <source>
        <dbReference type="SAM" id="SignalP"/>
    </source>
</evidence>
<comment type="caution">
    <text evidence="2">The sequence shown here is derived from an EMBL/GenBank/DDBJ whole genome shotgun (WGS) entry which is preliminary data.</text>
</comment>
<name>A0A3S1EGU3_9BACL</name>
<evidence type="ECO:0000313" key="3">
    <source>
        <dbReference type="Proteomes" id="UP000279446"/>
    </source>
</evidence>
<dbReference type="RefSeq" id="WP_127192694.1">
    <property type="nucleotide sequence ID" value="NZ_RZNY01000011.1"/>
</dbReference>
<keyword evidence="3" id="KW-1185">Reference proteome</keyword>
<dbReference type="OrthoDB" id="2622928at2"/>
<proteinExistence type="predicted"/>
<sequence length="128" mass="14205">MTKIRAFLLMLVLVMATIFTGCAKTTTESLPDLVGSIKVVNIDSDTTITYTFKNQSDKKVTVIGGASYKLLMNDQLAEEGGVPIKDYIELEPGKEYTDTKTFSNLEPGSYTIYVDWDKTIVSAKFDRS</sequence>
<gene>
    <name evidence="2" type="ORF">EJP82_14045</name>
</gene>
<organism evidence="2 3">
    <name type="scientific">Paenibacillus anaericanus</name>
    <dbReference type="NCBI Taxonomy" id="170367"/>
    <lineage>
        <taxon>Bacteria</taxon>
        <taxon>Bacillati</taxon>
        <taxon>Bacillota</taxon>
        <taxon>Bacilli</taxon>
        <taxon>Bacillales</taxon>
        <taxon>Paenibacillaceae</taxon>
        <taxon>Paenibacillus</taxon>
    </lineage>
</organism>
<evidence type="ECO:0008006" key="4">
    <source>
        <dbReference type="Google" id="ProtNLM"/>
    </source>
</evidence>
<dbReference type="EMBL" id="RZNY01000011">
    <property type="protein sequence ID" value="RUT45422.1"/>
    <property type="molecule type" value="Genomic_DNA"/>
</dbReference>
<evidence type="ECO:0000313" key="2">
    <source>
        <dbReference type="EMBL" id="RUT45422.1"/>
    </source>
</evidence>
<dbReference type="InterPro" id="IPR013783">
    <property type="entry name" value="Ig-like_fold"/>
</dbReference>
<accession>A0A3S1EGU3</accession>
<dbReference type="Gene3D" id="2.60.40.10">
    <property type="entry name" value="Immunoglobulins"/>
    <property type="match status" value="1"/>
</dbReference>
<dbReference type="AlphaFoldDB" id="A0A3S1EGU3"/>
<reference evidence="2 3" key="1">
    <citation type="submission" date="2018-12" db="EMBL/GenBank/DDBJ databases">
        <authorList>
            <person name="Sun L."/>
            <person name="Chen Z."/>
        </authorList>
    </citation>
    <scope>NUCLEOTIDE SEQUENCE [LARGE SCALE GENOMIC DNA]</scope>
    <source>
        <strain evidence="2 3">DSM 15890</strain>
    </source>
</reference>
<feature type="chain" id="PRO_5018721241" description="Intracellular proteinase inhibitor BsuPI domain-containing protein" evidence="1">
    <location>
        <begin position="24"/>
        <end position="128"/>
    </location>
</feature>